<dbReference type="OrthoDB" id="1742140at2759"/>
<proteinExistence type="predicted"/>
<sequence>MPMYADECTAKQLKVSYARMLIEVDVTKPLKDEITVEEPNRRTFLQPINYDWKPKFCETCQVIGHNCKQEGRGQNQYGATMNEKRKPKKITQQWVTKEKAKTKQAEEEPMPEQELIMQQQETIRVMEAGQGSGVIKIHMPVLHEDQTPKFISKNQEVERTSPEFNDINFSVLGSVPLRNGFQLLSREGNGAHTISHDIGGSAYQIDCLVTIIYGFNTIEQRKGLWKDLKTLAQGITRPWLVIGDFKAMFYSADRDKGNPVQQADIQDFGNIVVEYELPGISDHAPMLLTMGDEQNNTKCPFRFFNVWAEHKEFDQIVEETCKQVKDPSLMRGIWRKLKTLRTRLKILNNREFRNAEQKMKEAKNEIRRVQSEMQ</sequence>
<dbReference type="PANTHER" id="PTHR33233">
    <property type="entry name" value="ENDONUCLEASE/EXONUCLEASE/PHOSPHATASE"/>
    <property type="match status" value="1"/>
</dbReference>
<evidence type="ECO:0000313" key="2">
    <source>
        <dbReference type="RefSeq" id="XP_016489638.1"/>
    </source>
</evidence>
<name>A0A1S4BL65_TOBAC</name>
<feature type="coiled-coil region" evidence="1">
    <location>
        <begin position="345"/>
        <end position="372"/>
    </location>
</feature>
<evidence type="ECO:0000256" key="1">
    <source>
        <dbReference type="SAM" id="Coils"/>
    </source>
</evidence>
<reference evidence="2" key="1">
    <citation type="submission" date="2025-08" db="UniProtKB">
        <authorList>
            <consortium name="RefSeq"/>
        </authorList>
    </citation>
    <scope>IDENTIFICATION</scope>
</reference>
<keyword evidence="1" id="KW-0175">Coiled coil</keyword>
<accession>A0A1S4BL65</accession>
<organism evidence="2">
    <name type="scientific">Nicotiana tabacum</name>
    <name type="common">Common tobacco</name>
    <dbReference type="NCBI Taxonomy" id="4097"/>
    <lineage>
        <taxon>Eukaryota</taxon>
        <taxon>Viridiplantae</taxon>
        <taxon>Streptophyta</taxon>
        <taxon>Embryophyta</taxon>
        <taxon>Tracheophyta</taxon>
        <taxon>Spermatophyta</taxon>
        <taxon>Magnoliopsida</taxon>
        <taxon>eudicotyledons</taxon>
        <taxon>Gunneridae</taxon>
        <taxon>Pentapetalae</taxon>
        <taxon>asterids</taxon>
        <taxon>lamiids</taxon>
        <taxon>Solanales</taxon>
        <taxon>Solanaceae</taxon>
        <taxon>Nicotianoideae</taxon>
        <taxon>Nicotianeae</taxon>
        <taxon>Nicotiana</taxon>
    </lineage>
</organism>
<dbReference type="RefSeq" id="XP_016489638.1">
    <property type="nucleotide sequence ID" value="XM_016634152.1"/>
</dbReference>
<dbReference type="KEGG" id="nta:107809505"/>
<dbReference type="PANTHER" id="PTHR33233:SF17">
    <property type="entry name" value="DUF4283 DOMAIN-CONTAINING PROTEIN"/>
    <property type="match status" value="1"/>
</dbReference>
<dbReference type="AlphaFoldDB" id="A0A1S4BL65"/>
<protein>
    <submittedName>
        <fullName evidence="2">Uncharacterized protein</fullName>
    </submittedName>
</protein>
<dbReference type="PaxDb" id="4097-A0A1S4BL65"/>
<gene>
    <name evidence="2" type="primary">LOC107809505</name>
</gene>